<keyword evidence="1" id="KW-0694">RNA-binding</keyword>
<sequence length="807" mass="90534">MPATSPSEEANEGHDPEFKWGKKRGVGGPKKDIRFYESFTYDGIDYTLYDCVYLYKQGEPEPYIGKLVKIWEQPNHKRKIKIHWFFRPIEILNWLGGDIALEKEIFLASGEGVGLANINPLEVLVGKCNVICTSRDEQNPQPSEEDIKTADYIFFRTFDVGNCTISDYIRDKVGGIEVEHIFNRKDVIKSVTTTNLETSRSDEYKNVVASNGMSLSSSALDSTVSQNVVGRAENPGLETDVESNLTVGTRIKHEERLSNEETTKAPDIDAIEIKQIVSGYETSKQEGITDNSSALDKEKDGKSVLKSTVGREENAKASELLVEYKSKVRPHEESSILDVRSPKKARISDDSSALDKEKNEKSMRKSTVGQEENAKASELLVEYKSKVLPCEESSILDVRSPKKARISDNSSNPLKELESSISHPSALDKDKPNNKLQKLKVVSDHPSALDKDKPNNKLQKLKVVSDPPSALDKDCDEGHGKELEASLSNSEKSKGQFVKDSIGHDKGPSNKKNDEKKAKPSENTLHKAAPSVALKDNKTDGLVVEVSRRPDADRSKWFKGLPWEQRLKTAHEQGTLVLLENLDPSYSSSEIEDIIWHGFKENCTAKVIQRTMFLSPHCGRAFVIFKSREAAEMAVKKLDQGCLMLPNGRPLVGSKGRPVFPGKPSKFAGHLIIDKVKLQMQREEMKNAVSTSHCSQPNTIEYEMAMEWRLLQEKSDIWWKELYKCIYIFSATRGGAEKASEQSEDQYVPFRMSFGERLLHPRFHFSISGILGARRDQRLLLQGFPCSVMLLFGVNNFLRIFKGKGVG</sequence>
<dbReference type="OrthoDB" id="1896853at2759"/>
<dbReference type="Pfam" id="PF01426">
    <property type="entry name" value="BAH"/>
    <property type="match status" value="1"/>
</dbReference>
<feature type="domain" description="RRM" evidence="3">
    <location>
        <begin position="575"/>
        <end position="658"/>
    </location>
</feature>
<name>A0A3S3MVN9_9MAGN</name>
<dbReference type="PROSITE" id="PS50102">
    <property type="entry name" value="RRM"/>
    <property type="match status" value="1"/>
</dbReference>
<keyword evidence="6" id="KW-1185">Reference proteome</keyword>
<feature type="compositionally biased region" description="Polar residues" evidence="2">
    <location>
        <begin position="283"/>
        <end position="294"/>
    </location>
</feature>
<feature type="domain" description="BAH" evidence="4">
    <location>
        <begin position="44"/>
        <end position="169"/>
    </location>
</feature>
<dbReference type="PANTHER" id="PTHR47073">
    <property type="entry name" value="PROTEIN ANTI-SILENCING 1"/>
    <property type="match status" value="1"/>
</dbReference>
<feature type="region of interest" description="Disordered" evidence="2">
    <location>
        <begin position="283"/>
        <end position="303"/>
    </location>
</feature>
<dbReference type="PANTHER" id="PTHR47073:SF2">
    <property type="entry name" value="PROTEIN ANTI-SILENCING 1"/>
    <property type="match status" value="1"/>
</dbReference>
<dbReference type="InterPro" id="IPR012677">
    <property type="entry name" value="Nucleotide-bd_a/b_plait_sf"/>
</dbReference>
<dbReference type="AlphaFoldDB" id="A0A3S3MVN9"/>
<dbReference type="EMBL" id="QPKB01000004">
    <property type="protein sequence ID" value="RWR83295.1"/>
    <property type="molecule type" value="Genomic_DNA"/>
</dbReference>
<dbReference type="InterPro" id="IPR035979">
    <property type="entry name" value="RBD_domain_sf"/>
</dbReference>
<dbReference type="InterPro" id="IPR001025">
    <property type="entry name" value="BAH_dom"/>
</dbReference>
<feature type="compositionally biased region" description="Basic and acidic residues" evidence="2">
    <location>
        <begin position="441"/>
        <end position="455"/>
    </location>
</feature>
<dbReference type="STRING" id="337451.A0A3S3MVN9"/>
<evidence type="ECO:0000256" key="1">
    <source>
        <dbReference type="PROSITE-ProRule" id="PRU00176"/>
    </source>
</evidence>
<feature type="compositionally biased region" description="Polar residues" evidence="2">
    <location>
        <begin position="407"/>
        <end position="423"/>
    </location>
</feature>
<dbReference type="FunFam" id="2.30.30.490:FF:000017">
    <property type="entry name" value="Bromo-adjacent homology (BAH) domain-containing protein"/>
    <property type="match status" value="1"/>
</dbReference>
<evidence type="ECO:0000256" key="2">
    <source>
        <dbReference type="SAM" id="MobiDB-lite"/>
    </source>
</evidence>
<dbReference type="CDD" id="cd00590">
    <property type="entry name" value="RRM_SF"/>
    <property type="match status" value="1"/>
</dbReference>
<evidence type="ECO:0000313" key="6">
    <source>
        <dbReference type="Proteomes" id="UP000283530"/>
    </source>
</evidence>
<organism evidence="5 6">
    <name type="scientific">Cinnamomum micranthum f. kanehirae</name>
    <dbReference type="NCBI Taxonomy" id="337451"/>
    <lineage>
        <taxon>Eukaryota</taxon>
        <taxon>Viridiplantae</taxon>
        <taxon>Streptophyta</taxon>
        <taxon>Embryophyta</taxon>
        <taxon>Tracheophyta</taxon>
        <taxon>Spermatophyta</taxon>
        <taxon>Magnoliopsida</taxon>
        <taxon>Magnoliidae</taxon>
        <taxon>Laurales</taxon>
        <taxon>Lauraceae</taxon>
        <taxon>Cinnamomum</taxon>
    </lineage>
</organism>
<feature type="region of interest" description="Disordered" evidence="2">
    <location>
        <begin position="331"/>
        <end position="375"/>
    </location>
</feature>
<feature type="compositionally biased region" description="Basic and acidic residues" evidence="2">
    <location>
        <begin position="11"/>
        <end position="20"/>
    </location>
</feature>
<evidence type="ECO:0000259" key="4">
    <source>
        <dbReference type="PROSITE" id="PS51038"/>
    </source>
</evidence>
<dbReference type="GO" id="GO:0003682">
    <property type="term" value="F:chromatin binding"/>
    <property type="evidence" value="ECO:0007669"/>
    <property type="project" value="InterPro"/>
</dbReference>
<dbReference type="SUPFAM" id="SSF54928">
    <property type="entry name" value="RNA-binding domain, RBD"/>
    <property type="match status" value="1"/>
</dbReference>
<dbReference type="GO" id="GO:0003723">
    <property type="term" value="F:RNA binding"/>
    <property type="evidence" value="ECO:0007669"/>
    <property type="project" value="UniProtKB-UniRule"/>
</dbReference>
<accession>A0A3S3MVN9</accession>
<feature type="compositionally biased region" description="Basic and acidic residues" evidence="2">
    <location>
        <begin position="471"/>
        <end position="484"/>
    </location>
</feature>
<dbReference type="Gene3D" id="3.30.70.330">
    <property type="match status" value="1"/>
</dbReference>
<gene>
    <name evidence="5" type="ORF">CKAN_01204600</name>
</gene>
<feature type="region of interest" description="Disordered" evidence="2">
    <location>
        <begin position="392"/>
        <end position="531"/>
    </location>
</feature>
<protein>
    <submittedName>
        <fullName evidence="5">Protein ANTI-SILENCING 1</fullName>
    </submittedName>
</protein>
<dbReference type="InterPro" id="IPR000504">
    <property type="entry name" value="RRM_dom"/>
</dbReference>
<dbReference type="Proteomes" id="UP000283530">
    <property type="component" value="Unassembled WGS sequence"/>
</dbReference>
<reference evidence="5 6" key="1">
    <citation type="journal article" date="2019" name="Nat. Plants">
        <title>Stout camphor tree genome fills gaps in understanding of flowering plant genome evolution.</title>
        <authorList>
            <person name="Chaw S.M."/>
            <person name="Liu Y.C."/>
            <person name="Wu Y.W."/>
            <person name="Wang H.Y."/>
            <person name="Lin C.I."/>
            <person name="Wu C.S."/>
            <person name="Ke H.M."/>
            <person name="Chang L.Y."/>
            <person name="Hsu C.Y."/>
            <person name="Yang H.T."/>
            <person name="Sudianto E."/>
            <person name="Hsu M.H."/>
            <person name="Wu K.P."/>
            <person name="Wang L.N."/>
            <person name="Leebens-Mack J.H."/>
            <person name="Tsai I.J."/>
        </authorList>
    </citation>
    <scope>NUCLEOTIDE SEQUENCE [LARGE SCALE GENOMIC DNA]</scope>
    <source>
        <strain evidence="6">cv. Chaw 1501</strain>
        <tissue evidence="5">Young leaves</tissue>
    </source>
</reference>
<proteinExistence type="predicted"/>
<dbReference type="PROSITE" id="PS51038">
    <property type="entry name" value="BAH"/>
    <property type="match status" value="1"/>
</dbReference>
<evidence type="ECO:0000313" key="5">
    <source>
        <dbReference type="EMBL" id="RWR83295.1"/>
    </source>
</evidence>
<feature type="compositionally biased region" description="Basic and acidic residues" evidence="2">
    <location>
        <begin position="501"/>
        <end position="520"/>
    </location>
</feature>
<feature type="region of interest" description="Disordered" evidence="2">
    <location>
        <begin position="1"/>
        <end position="23"/>
    </location>
</feature>
<dbReference type="InterPro" id="IPR043151">
    <property type="entry name" value="BAH_sf"/>
</dbReference>
<evidence type="ECO:0000259" key="3">
    <source>
        <dbReference type="PROSITE" id="PS50102"/>
    </source>
</evidence>
<comment type="caution">
    <text evidence="5">The sequence shown here is derived from an EMBL/GenBank/DDBJ whole genome shotgun (WGS) entry which is preliminary data.</text>
</comment>
<feature type="compositionally biased region" description="Basic and acidic residues" evidence="2">
    <location>
        <begin position="346"/>
        <end position="363"/>
    </location>
</feature>
<dbReference type="Gene3D" id="2.30.30.490">
    <property type="match status" value="1"/>
</dbReference>